<evidence type="ECO:0000259" key="3">
    <source>
        <dbReference type="PROSITE" id="PS50011"/>
    </source>
</evidence>
<dbReference type="GO" id="GO:0005524">
    <property type="term" value="F:ATP binding"/>
    <property type="evidence" value="ECO:0007669"/>
    <property type="project" value="InterPro"/>
</dbReference>
<gene>
    <name evidence="4" type="ORF">L1049_021323</name>
</gene>
<dbReference type="PROSITE" id="PS50011">
    <property type="entry name" value="PROTEIN_KINASE_DOM"/>
    <property type="match status" value="1"/>
</dbReference>
<dbReference type="Gene3D" id="3.30.200.20">
    <property type="entry name" value="Phosphorylase Kinase, domain 1"/>
    <property type="match status" value="1"/>
</dbReference>
<keyword evidence="5" id="KW-1185">Reference proteome</keyword>
<evidence type="ECO:0000256" key="2">
    <source>
        <dbReference type="ARBA" id="ARBA00022475"/>
    </source>
</evidence>
<dbReference type="Gene3D" id="1.10.510.10">
    <property type="entry name" value="Transferase(Phosphotransferase) domain 1"/>
    <property type="match status" value="1"/>
</dbReference>
<protein>
    <recommendedName>
        <fullName evidence="3">Protein kinase domain-containing protein</fullName>
    </recommendedName>
</protein>
<sequence>MESAGCCVLKEFSYKDLKILTNSFSGENFIGRTQFGKVYRGKIQQGWKGMEAQDVTVKIWEVPVIMERGQLVDRTSADENRSRLTDEITFLGQPSVKSHPNLVKLMGYCCEDEQLGIVYDLRSFDTVHNLAVKDSFNWLHRVKVALGFAHLLEFLHSHEPEYLVRNITAAHIMVDEDFNPKLFDFAMLTGGVLGDKTCIEPHYVYGSYGYIDPRFFYSDLALRCVNCSLTPRPKMREVIGELHDLCVVRGSVDMLPYWVYRINADTLGIN</sequence>
<evidence type="ECO:0000313" key="5">
    <source>
        <dbReference type="Proteomes" id="UP001415857"/>
    </source>
</evidence>
<dbReference type="EMBL" id="JBBPBK010000001">
    <property type="protein sequence ID" value="KAK9293331.1"/>
    <property type="molecule type" value="Genomic_DNA"/>
</dbReference>
<reference evidence="4 5" key="1">
    <citation type="journal article" date="2024" name="Plant J.">
        <title>Genome sequences and population genomics reveal climatic adaptation and genomic divergence between two closely related sweetgum species.</title>
        <authorList>
            <person name="Xu W.Q."/>
            <person name="Ren C.Q."/>
            <person name="Zhang X.Y."/>
            <person name="Comes H.P."/>
            <person name="Liu X.H."/>
            <person name="Li Y.G."/>
            <person name="Kettle C.J."/>
            <person name="Jalonen R."/>
            <person name="Gaisberger H."/>
            <person name="Ma Y.Z."/>
            <person name="Qiu Y.X."/>
        </authorList>
    </citation>
    <scope>NUCLEOTIDE SEQUENCE [LARGE SCALE GENOMIC DNA]</scope>
    <source>
        <strain evidence="4">Hangzhou</strain>
    </source>
</reference>
<dbReference type="InterPro" id="IPR050823">
    <property type="entry name" value="Plant_Ser_Thr_Prot_Kinase"/>
</dbReference>
<comment type="caution">
    <text evidence="4">The sequence shown here is derived from an EMBL/GenBank/DDBJ whole genome shotgun (WGS) entry which is preliminary data.</text>
</comment>
<dbReference type="GO" id="GO:0005886">
    <property type="term" value="C:plasma membrane"/>
    <property type="evidence" value="ECO:0007669"/>
    <property type="project" value="UniProtKB-SubCell"/>
</dbReference>
<dbReference type="AlphaFoldDB" id="A0AAP0S9F9"/>
<dbReference type="Pfam" id="PF07714">
    <property type="entry name" value="PK_Tyr_Ser-Thr"/>
    <property type="match status" value="1"/>
</dbReference>
<name>A0AAP0S9F9_LIQFO</name>
<dbReference type="PANTHER" id="PTHR45621">
    <property type="entry name" value="OS01G0588500 PROTEIN-RELATED"/>
    <property type="match status" value="1"/>
</dbReference>
<organism evidence="4 5">
    <name type="scientific">Liquidambar formosana</name>
    <name type="common">Formosan gum</name>
    <dbReference type="NCBI Taxonomy" id="63359"/>
    <lineage>
        <taxon>Eukaryota</taxon>
        <taxon>Viridiplantae</taxon>
        <taxon>Streptophyta</taxon>
        <taxon>Embryophyta</taxon>
        <taxon>Tracheophyta</taxon>
        <taxon>Spermatophyta</taxon>
        <taxon>Magnoliopsida</taxon>
        <taxon>eudicotyledons</taxon>
        <taxon>Gunneridae</taxon>
        <taxon>Pentapetalae</taxon>
        <taxon>Saxifragales</taxon>
        <taxon>Altingiaceae</taxon>
        <taxon>Liquidambar</taxon>
    </lineage>
</organism>
<feature type="domain" description="Protein kinase" evidence="3">
    <location>
        <begin position="24"/>
        <end position="270"/>
    </location>
</feature>
<evidence type="ECO:0000313" key="4">
    <source>
        <dbReference type="EMBL" id="KAK9293331.1"/>
    </source>
</evidence>
<dbReference type="InterPro" id="IPR000719">
    <property type="entry name" value="Prot_kinase_dom"/>
</dbReference>
<dbReference type="SMART" id="SM00219">
    <property type="entry name" value="TyrKc"/>
    <property type="match status" value="1"/>
</dbReference>
<keyword evidence="2" id="KW-0472">Membrane</keyword>
<dbReference type="InterPro" id="IPR011009">
    <property type="entry name" value="Kinase-like_dom_sf"/>
</dbReference>
<proteinExistence type="predicted"/>
<dbReference type="InterPro" id="IPR020635">
    <property type="entry name" value="Tyr_kinase_cat_dom"/>
</dbReference>
<keyword evidence="2" id="KW-1003">Cell membrane</keyword>
<evidence type="ECO:0000256" key="1">
    <source>
        <dbReference type="ARBA" id="ARBA00004236"/>
    </source>
</evidence>
<comment type="subcellular location">
    <subcellularLocation>
        <location evidence="1">Cell membrane</location>
    </subcellularLocation>
</comment>
<dbReference type="Proteomes" id="UP001415857">
    <property type="component" value="Unassembled WGS sequence"/>
</dbReference>
<dbReference type="InterPro" id="IPR001245">
    <property type="entry name" value="Ser-Thr/Tyr_kinase_cat_dom"/>
</dbReference>
<dbReference type="GO" id="GO:0004713">
    <property type="term" value="F:protein tyrosine kinase activity"/>
    <property type="evidence" value="ECO:0007669"/>
    <property type="project" value="InterPro"/>
</dbReference>
<dbReference type="SUPFAM" id="SSF56112">
    <property type="entry name" value="Protein kinase-like (PK-like)"/>
    <property type="match status" value="1"/>
</dbReference>
<accession>A0AAP0S9F9</accession>